<dbReference type="SUPFAM" id="SSF52540">
    <property type="entry name" value="P-loop containing nucleoside triphosphate hydrolases"/>
    <property type="match status" value="1"/>
</dbReference>
<feature type="compositionally biased region" description="Low complexity" evidence="2">
    <location>
        <begin position="175"/>
        <end position="184"/>
    </location>
</feature>
<dbReference type="EMBL" id="CAUJNA010003475">
    <property type="protein sequence ID" value="CAJ1402966.1"/>
    <property type="molecule type" value="Genomic_DNA"/>
</dbReference>
<feature type="domain" description="ChrR-like cupin" evidence="4">
    <location>
        <begin position="57"/>
        <end position="160"/>
    </location>
</feature>
<feature type="domain" description="ABC transporter" evidence="3">
    <location>
        <begin position="330"/>
        <end position="373"/>
    </location>
</feature>
<feature type="region of interest" description="Disordered" evidence="2">
    <location>
        <begin position="166"/>
        <end position="186"/>
    </location>
</feature>
<gene>
    <name evidence="5" type="ORF">EVOR1521_LOCUS25737</name>
</gene>
<proteinExistence type="predicted"/>
<dbReference type="Gene3D" id="3.40.50.300">
    <property type="entry name" value="P-loop containing nucleotide triphosphate hydrolases"/>
    <property type="match status" value="1"/>
</dbReference>
<evidence type="ECO:0008006" key="7">
    <source>
        <dbReference type="Google" id="ProtNLM"/>
    </source>
</evidence>
<evidence type="ECO:0000256" key="1">
    <source>
        <dbReference type="ARBA" id="ARBA00022737"/>
    </source>
</evidence>
<keyword evidence="1" id="KW-0677">Repeat</keyword>
<evidence type="ECO:0000259" key="3">
    <source>
        <dbReference type="Pfam" id="PF00005"/>
    </source>
</evidence>
<accession>A0AA36NGW1</accession>
<dbReference type="GO" id="GO:0005524">
    <property type="term" value="F:ATP binding"/>
    <property type="evidence" value="ECO:0007669"/>
    <property type="project" value="InterPro"/>
</dbReference>
<dbReference type="SUPFAM" id="SSF51182">
    <property type="entry name" value="RmlC-like cupins"/>
    <property type="match status" value="2"/>
</dbReference>
<evidence type="ECO:0000313" key="6">
    <source>
        <dbReference type="Proteomes" id="UP001178507"/>
    </source>
</evidence>
<dbReference type="GO" id="GO:0016887">
    <property type="term" value="F:ATP hydrolysis activity"/>
    <property type="evidence" value="ECO:0007669"/>
    <property type="project" value="InterPro"/>
</dbReference>
<dbReference type="Pfam" id="PF00005">
    <property type="entry name" value="ABC_tran"/>
    <property type="match status" value="1"/>
</dbReference>
<dbReference type="Pfam" id="PF12973">
    <property type="entry name" value="Cupin_7"/>
    <property type="match status" value="1"/>
</dbReference>
<dbReference type="PANTHER" id="PTHR19211">
    <property type="entry name" value="ATP-BINDING TRANSPORT PROTEIN-RELATED"/>
    <property type="match status" value="1"/>
</dbReference>
<protein>
    <recommendedName>
        <fullName evidence="7">ChrR-like cupin domain-containing protein</fullName>
    </recommendedName>
</protein>
<dbReference type="InterPro" id="IPR014710">
    <property type="entry name" value="RmlC-like_jellyroll"/>
</dbReference>
<dbReference type="Proteomes" id="UP001178507">
    <property type="component" value="Unassembled WGS sequence"/>
</dbReference>
<organism evidence="5 6">
    <name type="scientific">Effrenium voratum</name>
    <dbReference type="NCBI Taxonomy" id="2562239"/>
    <lineage>
        <taxon>Eukaryota</taxon>
        <taxon>Sar</taxon>
        <taxon>Alveolata</taxon>
        <taxon>Dinophyceae</taxon>
        <taxon>Suessiales</taxon>
        <taxon>Symbiodiniaceae</taxon>
        <taxon>Effrenium</taxon>
    </lineage>
</organism>
<evidence type="ECO:0000313" key="5">
    <source>
        <dbReference type="EMBL" id="CAJ1402966.1"/>
    </source>
</evidence>
<dbReference type="InterPro" id="IPR011051">
    <property type="entry name" value="RmlC_Cupin_sf"/>
</dbReference>
<comment type="caution">
    <text evidence="5">The sequence shown here is derived from an EMBL/GenBank/DDBJ whole genome shotgun (WGS) entry which is preliminary data.</text>
</comment>
<sequence length="386" mass="43428">MRRLARLARPMAALPAACCAVPLPRTFCEAKKEQSLDQFLKSDKAQKWIELNSDKSQSCLVNTDTIDWIQTAAGGVRRKMIERLGGEVARATTVVSFEPNASFPSHRHEGGEEFIVLEGDWFDDWATQPSYTYVRNYIGSRHTPRIGPKGCTILVKLCQMSTEQTEPDHSQWDISSSNPSWRRSPNGRRELRVYESPFEEVHFERWEPHQTGQVEVDGAGEEVFVVEGSFVDELGEHRRWSWCRTAEARRLTRRAGPEGCLLYIKSRHLKSPEAQSRMKMLTKLQEEAVAVDFDDPYLQLDFPAASALPPPCISVIEAAFGYTSDRILYEGLDFGVDCDSRVAIVGPNGAGKSTFLKLLDGSLEPTKGFVRLSSYMDCTNAAMQHT</sequence>
<dbReference type="AlphaFoldDB" id="A0AA36NGW1"/>
<name>A0AA36NGW1_9DINO</name>
<dbReference type="Gene3D" id="2.60.120.10">
    <property type="entry name" value="Jelly Rolls"/>
    <property type="match status" value="1"/>
</dbReference>
<dbReference type="CDD" id="cd20303">
    <property type="entry name" value="cupin_ChrR_1"/>
    <property type="match status" value="1"/>
</dbReference>
<evidence type="ECO:0000256" key="2">
    <source>
        <dbReference type="SAM" id="MobiDB-lite"/>
    </source>
</evidence>
<dbReference type="InterPro" id="IPR027417">
    <property type="entry name" value="P-loop_NTPase"/>
</dbReference>
<reference evidence="5" key="1">
    <citation type="submission" date="2023-08" db="EMBL/GenBank/DDBJ databases">
        <authorList>
            <person name="Chen Y."/>
            <person name="Shah S."/>
            <person name="Dougan E. K."/>
            <person name="Thang M."/>
            <person name="Chan C."/>
        </authorList>
    </citation>
    <scope>NUCLEOTIDE SEQUENCE</scope>
</reference>
<dbReference type="InterPro" id="IPR050611">
    <property type="entry name" value="ABCF"/>
</dbReference>
<evidence type="ECO:0000259" key="4">
    <source>
        <dbReference type="Pfam" id="PF12973"/>
    </source>
</evidence>
<dbReference type="InterPro" id="IPR003439">
    <property type="entry name" value="ABC_transporter-like_ATP-bd"/>
</dbReference>
<dbReference type="PANTHER" id="PTHR19211:SF117">
    <property type="entry name" value="ATP-BINDING CASSETTE SUB-FAMILY F MEMBER 3"/>
    <property type="match status" value="1"/>
</dbReference>
<keyword evidence="6" id="KW-1185">Reference proteome</keyword>
<dbReference type="InterPro" id="IPR025979">
    <property type="entry name" value="ChrR-like_cupin_dom"/>
</dbReference>